<dbReference type="PANTHER" id="PTHR12483:SF8">
    <property type="entry name" value="PROTEIN SLC31A2"/>
    <property type="match status" value="1"/>
</dbReference>
<evidence type="ECO:0000256" key="3">
    <source>
        <dbReference type="ARBA" id="ARBA00022989"/>
    </source>
</evidence>
<evidence type="ECO:0000256" key="2">
    <source>
        <dbReference type="ARBA" id="ARBA00022692"/>
    </source>
</evidence>
<dbReference type="AlphaFoldDB" id="A0A672HG65"/>
<organism evidence="7 8">
    <name type="scientific">Salarias fasciatus</name>
    <name type="common">Jewelled blenny</name>
    <name type="synonym">Blennius fasciatus</name>
    <dbReference type="NCBI Taxonomy" id="181472"/>
    <lineage>
        <taxon>Eukaryota</taxon>
        <taxon>Metazoa</taxon>
        <taxon>Chordata</taxon>
        <taxon>Craniata</taxon>
        <taxon>Vertebrata</taxon>
        <taxon>Euteleostomi</taxon>
        <taxon>Actinopterygii</taxon>
        <taxon>Neopterygii</taxon>
        <taxon>Teleostei</taxon>
        <taxon>Neoteleostei</taxon>
        <taxon>Acanthomorphata</taxon>
        <taxon>Ovalentaria</taxon>
        <taxon>Blenniimorphae</taxon>
        <taxon>Blenniiformes</taxon>
        <taxon>Blennioidei</taxon>
        <taxon>Blenniidae</taxon>
        <taxon>Salariinae</taxon>
        <taxon>Salarias</taxon>
    </lineage>
</organism>
<evidence type="ECO:0000256" key="1">
    <source>
        <dbReference type="ARBA" id="ARBA00004107"/>
    </source>
</evidence>
<reference evidence="7" key="1">
    <citation type="submission" date="2025-08" db="UniProtKB">
        <authorList>
            <consortium name="Ensembl"/>
        </authorList>
    </citation>
    <scope>IDENTIFICATION</scope>
</reference>
<name>A0A672HG65_SALFA</name>
<feature type="compositionally biased region" description="Polar residues" evidence="6">
    <location>
        <begin position="60"/>
        <end position="70"/>
    </location>
</feature>
<protein>
    <recommendedName>
        <fullName evidence="5">Copper transport protein</fullName>
    </recommendedName>
</protein>
<dbReference type="OMA" id="SYNIWIF"/>
<dbReference type="GO" id="GO:0031902">
    <property type="term" value="C:late endosome membrane"/>
    <property type="evidence" value="ECO:0007669"/>
    <property type="project" value="UniProtKB-SubCell"/>
</dbReference>
<keyword evidence="8" id="KW-1185">Reference proteome</keyword>
<evidence type="ECO:0000313" key="7">
    <source>
        <dbReference type="Ensembl" id="ENSSFAP00005028221.1"/>
    </source>
</evidence>
<dbReference type="Ensembl" id="ENSSFAT00005029282.1">
    <property type="protein sequence ID" value="ENSSFAP00005028221.1"/>
    <property type="gene ID" value="ENSSFAG00005014415.1"/>
</dbReference>
<dbReference type="Proteomes" id="UP000472267">
    <property type="component" value="Unassembled WGS sequence"/>
</dbReference>
<reference evidence="7" key="2">
    <citation type="submission" date="2025-09" db="UniProtKB">
        <authorList>
            <consortium name="Ensembl"/>
        </authorList>
    </citation>
    <scope>IDENTIFICATION</scope>
</reference>
<feature type="transmembrane region" description="Helical" evidence="5">
    <location>
        <begin position="20"/>
        <end position="42"/>
    </location>
</feature>
<dbReference type="GO" id="GO:0005375">
    <property type="term" value="F:copper ion transmembrane transporter activity"/>
    <property type="evidence" value="ECO:0007669"/>
    <property type="project" value="UniProtKB-UniRule"/>
</dbReference>
<keyword evidence="5" id="KW-0187">Copper transport</keyword>
<evidence type="ECO:0000313" key="8">
    <source>
        <dbReference type="Proteomes" id="UP000472267"/>
    </source>
</evidence>
<keyword evidence="3 5" id="KW-1133">Transmembrane helix</keyword>
<keyword evidence="5" id="KW-0186">Copper</keyword>
<feature type="transmembrane region" description="Helical" evidence="5">
    <location>
        <begin position="131"/>
        <end position="159"/>
    </location>
</feature>
<feature type="region of interest" description="Disordered" evidence="6">
    <location>
        <begin position="60"/>
        <end position="91"/>
    </location>
</feature>
<keyword evidence="4 5" id="KW-0472">Membrane</keyword>
<dbReference type="PANTHER" id="PTHR12483">
    <property type="entry name" value="SOLUTE CARRIER FAMILY 31 COPPER TRANSPORTERS"/>
    <property type="match status" value="1"/>
</dbReference>
<evidence type="ECO:0000256" key="4">
    <source>
        <dbReference type="ARBA" id="ARBA00023136"/>
    </source>
</evidence>
<comment type="similarity">
    <text evidence="5">Belongs to the copper transporter (Ctr) (TC 1.A.56) family. SLC31A subfamily.</text>
</comment>
<keyword evidence="5" id="KW-0813">Transport</keyword>
<evidence type="ECO:0000256" key="6">
    <source>
        <dbReference type="SAM" id="MobiDB-lite"/>
    </source>
</evidence>
<dbReference type="Pfam" id="PF04145">
    <property type="entry name" value="Ctr"/>
    <property type="match status" value="1"/>
</dbReference>
<dbReference type="FunCoup" id="A0A672HG65">
    <property type="interactions" value="5"/>
</dbReference>
<evidence type="ECO:0000256" key="5">
    <source>
        <dbReference type="RuleBase" id="RU367022"/>
    </source>
</evidence>
<accession>A0A672HG65</accession>
<dbReference type="InterPro" id="IPR007274">
    <property type="entry name" value="Cop_transporter"/>
</dbReference>
<sequence length="162" mass="17816">MSPSMTFESSSSVTLLFDFWAVQGPAGMVLSVFVVLLLTVFYEVLKVWRVWLSSGSRLAQRQTPYSSPPSCRSDGGSVLEGSPSESSLTPIDLPPPAAGLRNRWLLHVIQTAVHVLQVTLGYMLMLCVMSYNTWIFLGVVAGSVLGYFISFPLLGYMLWSQS</sequence>
<keyword evidence="2 5" id="KW-0812">Transmembrane</keyword>
<dbReference type="InParanoid" id="A0A672HG65"/>
<comment type="subcellular location">
    <subcellularLocation>
        <location evidence="1">Late endosome membrane</location>
        <topology evidence="1">Multi-pass membrane protein</topology>
    </subcellularLocation>
    <subcellularLocation>
        <location evidence="5">Membrane</location>
        <topology evidence="5">Multi-pass membrane protein</topology>
    </subcellularLocation>
</comment>
<proteinExistence type="inferred from homology"/>
<keyword evidence="5" id="KW-0406">Ion transport</keyword>
<feature type="transmembrane region" description="Helical" evidence="5">
    <location>
        <begin position="104"/>
        <end position="125"/>
    </location>
</feature>